<gene>
    <name evidence="2" type="ORF">CVT26_005292</name>
</gene>
<reference evidence="2 3" key="1">
    <citation type="journal article" date="2018" name="Evol. Lett.">
        <title>Horizontal gene cluster transfer increased hallucinogenic mushroom diversity.</title>
        <authorList>
            <person name="Reynolds H.T."/>
            <person name="Vijayakumar V."/>
            <person name="Gluck-Thaler E."/>
            <person name="Korotkin H.B."/>
            <person name="Matheny P.B."/>
            <person name="Slot J.C."/>
        </authorList>
    </citation>
    <scope>NUCLEOTIDE SEQUENCE [LARGE SCALE GENOMIC DNA]</scope>
    <source>
        <strain evidence="2 3">SRW20</strain>
    </source>
</reference>
<comment type="caution">
    <text evidence="2">The sequence shown here is derived from an EMBL/GenBank/DDBJ whole genome shotgun (WGS) entry which is preliminary data.</text>
</comment>
<keyword evidence="1" id="KW-0732">Signal</keyword>
<dbReference type="OrthoDB" id="3064493at2759"/>
<proteinExistence type="predicted"/>
<accession>A0A409YST3</accession>
<dbReference type="EMBL" id="NHYE01000378">
    <property type="protein sequence ID" value="PPR06086.1"/>
    <property type="molecule type" value="Genomic_DNA"/>
</dbReference>
<organism evidence="2 3">
    <name type="scientific">Gymnopilus dilepis</name>
    <dbReference type="NCBI Taxonomy" id="231916"/>
    <lineage>
        <taxon>Eukaryota</taxon>
        <taxon>Fungi</taxon>
        <taxon>Dikarya</taxon>
        <taxon>Basidiomycota</taxon>
        <taxon>Agaricomycotina</taxon>
        <taxon>Agaricomycetes</taxon>
        <taxon>Agaricomycetidae</taxon>
        <taxon>Agaricales</taxon>
        <taxon>Agaricineae</taxon>
        <taxon>Hymenogastraceae</taxon>
        <taxon>Gymnopilus</taxon>
    </lineage>
</organism>
<dbReference type="STRING" id="231916.A0A409YST3"/>
<evidence type="ECO:0000313" key="3">
    <source>
        <dbReference type="Proteomes" id="UP000284706"/>
    </source>
</evidence>
<keyword evidence="3" id="KW-1185">Reference proteome</keyword>
<name>A0A409YST3_9AGAR</name>
<dbReference type="AlphaFoldDB" id="A0A409YST3"/>
<protein>
    <submittedName>
        <fullName evidence="2">Uncharacterized protein</fullName>
    </submittedName>
</protein>
<feature type="chain" id="PRO_5019520551" evidence="1">
    <location>
        <begin position="21"/>
        <end position="197"/>
    </location>
</feature>
<feature type="signal peptide" evidence="1">
    <location>
        <begin position="1"/>
        <end position="20"/>
    </location>
</feature>
<evidence type="ECO:0000313" key="2">
    <source>
        <dbReference type="EMBL" id="PPR06086.1"/>
    </source>
</evidence>
<dbReference type="InParanoid" id="A0A409YST3"/>
<evidence type="ECO:0000256" key="1">
    <source>
        <dbReference type="SAM" id="SignalP"/>
    </source>
</evidence>
<sequence>MQFTVVSFFTVVSLLVGVLSAPLELVRRGGPDLSISLRETGKNTADWHFALVVHPTGASFTGKHVPVHEYSLWHGCLVYDDTRSAPTADRQLVQNAKIIPAKGEATDADLETAVKAILKTDVKSADPLIDPNYKNCFDYTLEAVQDLERNGYVSAAEYGKFKTYYDHPEGGKPYHQVVRDRTYPALKAKLTPPATKP</sequence>
<dbReference type="Proteomes" id="UP000284706">
    <property type="component" value="Unassembled WGS sequence"/>
</dbReference>